<evidence type="ECO:0000313" key="1">
    <source>
        <dbReference type="EMBL" id="CCG00042.1"/>
    </source>
</evidence>
<name>H6RG81_9BACT</name>
<proteinExistence type="predicted"/>
<dbReference type="EMBL" id="FO117597">
    <property type="protein sequence ID" value="CCG00042.1"/>
    <property type="molecule type" value="Genomic_DNA"/>
</dbReference>
<dbReference type="InterPro" id="IPR019850">
    <property type="entry name" value="GldD-like"/>
</dbReference>
<protein>
    <submittedName>
        <fullName evidence="1">Gliding motility protein GldD</fullName>
    </submittedName>
</protein>
<reference evidence="1" key="2">
    <citation type="submission" date="2012-02" db="EMBL/GenBank/DDBJ databases">
        <authorList>
            <person name="Genoscope - CEA"/>
        </authorList>
    </citation>
    <scope>NUCLEOTIDE SEQUENCE</scope>
</reference>
<dbReference type="Pfam" id="PF25593">
    <property type="entry name" value="GldD_lipo"/>
    <property type="match status" value="1"/>
</dbReference>
<organism evidence="1">
    <name type="scientific">uncultured Flavobacteriia bacterium</name>
    <dbReference type="NCBI Taxonomy" id="212695"/>
    <lineage>
        <taxon>Bacteria</taxon>
        <taxon>Pseudomonadati</taxon>
        <taxon>Bacteroidota</taxon>
        <taxon>Flavobacteriia</taxon>
        <taxon>environmental samples</taxon>
    </lineage>
</organism>
<sequence length="195" mass="22569">MHRIAILIVLSGLIAGCEQQSFIPKPLAYPRIELPEFTHYSSFESDCPYTFEYPNYTNIVKDTFFFGESLLSNCWLNMNYPALNAKVHFSYKHIGVDISLDKVMEDSYELAYTHSKKADFIDEYEIDNPQGVQGLMTNIGGDAANNIQFYMTDYEHHYLRGAVYFNSSPNQDSIQPALDLVREDMLHLFESFSWR</sequence>
<reference evidence="1" key="1">
    <citation type="journal article" date="2012" name="Environ. Microbiol.">
        <title>Genomic content of uncultured Bacteroidetes from contrasting oceanic provinces in the North Atlantic Ocean.</title>
        <authorList>
            <person name="Gomez-Pereira P.R."/>
            <person name="Schuler M."/>
            <person name="Fuchs B.M."/>
            <person name="Bennke C."/>
            <person name="Teeling H."/>
            <person name="Waldmann J."/>
            <person name="Richter M."/>
            <person name="Barbe V."/>
            <person name="Bataille E."/>
            <person name="Glockner F.O."/>
            <person name="Amann R."/>
        </authorList>
    </citation>
    <scope>NUCLEOTIDE SEQUENCE</scope>
</reference>
<dbReference type="AlphaFoldDB" id="H6RG81"/>
<gene>
    <name evidence="1" type="primary">gldD</name>
    <name evidence="1" type="ORF">VIS_S3CHB70003</name>
</gene>
<dbReference type="PROSITE" id="PS51257">
    <property type="entry name" value="PROKAR_LIPOPROTEIN"/>
    <property type="match status" value="1"/>
</dbReference>
<accession>H6RG81</accession>